<proteinExistence type="predicted"/>
<feature type="compositionally biased region" description="Basic and acidic residues" evidence="1">
    <location>
        <begin position="73"/>
        <end position="86"/>
    </location>
</feature>
<evidence type="ECO:0000256" key="1">
    <source>
        <dbReference type="SAM" id="MobiDB-lite"/>
    </source>
</evidence>
<keyword evidence="3" id="KW-1185">Reference proteome</keyword>
<name>A0A4Y2RTY4_ARAVE</name>
<comment type="caution">
    <text evidence="2">The sequence shown here is derived from an EMBL/GenBank/DDBJ whole genome shotgun (WGS) entry which is preliminary data.</text>
</comment>
<organism evidence="2 3">
    <name type="scientific">Araneus ventricosus</name>
    <name type="common">Orbweaver spider</name>
    <name type="synonym">Epeira ventricosa</name>
    <dbReference type="NCBI Taxonomy" id="182803"/>
    <lineage>
        <taxon>Eukaryota</taxon>
        <taxon>Metazoa</taxon>
        <taxon>Ecdysozoa</taxon>
        <taxon>Arthropoda</taxon>
        <taxon>Chelicerata</taxon>
        <taxon>Arachnida</taxon>
        <taxon>Araneae</taxon>
        <taxon>Araneomorphae</taxon>
        <taxon>Entelegynae</taxon>
        <taxon>Araneoidea</taxon>
        <taxon>Araneidae</taxon>
        <taxon>Araneus</taxon>
    </lineage>
</organism>
<accession>A0A4Y2RTY4</accession>
<evidence type="ECO:0000313" key="3">
    <source>
        <dbReference type="Proteomes" id="UP000499080"/>
    </source>
</evidence>
<evidence type="ECO:0000313" key="2">
    <source>
        <dbReference type="EMBL" id="GBN79334.1"/>
    </source>
</evidence>
<gene>
    <name evidence="2" type="ORF">AVEN_59962_1</name>
</gene>
<dbReference type="Proteomes" id="UP000499080">
    <property type="component" value="Unassembled WGS sequence"/>
</dbReference>
<protein>
    <submittedName>
        <fullName evidence="2">Uncharacterized protein</fullName>
    </submittedName>
</protein>
<dbReference type="EMBL" id="BGPR01018502">
    <property type="protein sequence ID" value="GBN79334.1"/>
    <property type="molecule type" value="Genomic_DNA"/>
</dbReference>
<feature type="region of interest" description="Disordered" evidence="1">
    <location>
        <begin position="24"/>
        <end position="92"/>
    </location>
</feature>
<reference evidence="2 3" key="1">
    <citation type="journal article" date="2019" name="Sci. Rep.">
        <title>Orb-weaving spider Araneus ventricosus genome elucidates the spidroin gene catalogue.</title>
        <authorList>
            <person name="Kono N."/>
            <person name="Nakamura H."/>
            <person name="Ohtoshi R."/>
            <person name="Moran D.A.P."/>
            <person name="Shinohara A."/>
            <person name="Yoshida Y."/>
            <person name="Fujiwara M."/>
            <person name="Mori M."/>
            <person name="Tomita M."/>
            <person name="Arakawa K."/>
        </authorList>
    </citation>
    <scope>NUCLEOTIDE SEQUENCE [LARGE SCALE GENOMIC DNA]</scope>
</reference>
<dbReference type="AlphaFoldDB" id="A0A4Y2RTY4"/>
<sequence>MFLIIKQGLDSLMVRSRIWGWRAPGSKPDYTNSRAAGHWASHTPHHRQRPNAPPGAAQRGGANSGAIIYLSEAKSRLPGERQDAQGHRMAPN</sequence>